<keyword evidence="1" id="KW-1133">Transmembrane helix</keyword>
<reference evidence="2" key="1">
    <citation type="journal article" date="2014" name="Int. J. Syst. Evol. Microbiol.">
        <title>Complete genome sequence of Corynebacterium casei LMG S-19264T (=DSM 44701T), isolated from a smear-ripened cheese.</title>
        <authorList>
            <consortium name="US DOE Joint Genome Institute (JGI-PGF)"/>
            <person name="Walter F."/>
            <person name="Albersmeier A."/>
            <person name="Kalinowski J."/>
            <person name="Ruckert C."/>
        </authorList>
    </citation>
    <scope>NUCLEOTIDE SEQUENCE</scope>
    <source>
        <strain evidence="2">KCTC 12113</strain>
    </source>
</reference>
<sequence length="134" mass="14866">MTLLIKLFEILMLLAGVLLLVKPDNIFDFIENNMANTFLYVTAIVVRFVFGVLFFLTASKSRYPGIIKFFGYVFVIAAIVLVFMGVGGFKYFFTPLISDVTPFASIAGVFATVFGGFLIFSFIKQKGVSAEINN</sequence>
<gene>
    <name evidence="2" type="ORF">GCM10007383_11590</name>
</gene>
<feature type="transmembrane region" description="Helical" evidence="1">
    <location>
        <begin position="69"/>
        <end position="91"/>
    </location>
</feature>
<proteinExistence type="predicted"/>
<evidence type="ECO:0000256" key="1">
    <source>
        <dbReference type="SAM" id="Phobius"/>
    </source>
</evidence>
<keyword evidence="1" id="KW-0812">Transmembrane</keyword>
<dbReference type="RefSeq" id="WP_157373782.1">
    <property type="nucleotide sequence ID" value="NZ_BMWP01000005.1"/>
</dbReference>
<name>A0A918ISU7_9FLAO</name>
<keyword evidence="1" id="KW-0472">Membrane</keyword>
<feature type="transmembrane region" description="Helical" evidence="1">
    <location>
        <begin position="39"/>
        <end position="57"/>
    </location>
</feature>
<evidence type="ECO:0000313" key="2">
    <source>
        <dbReference type="EMBL" id="GGW27798.1"/>
    </source>
</evidence>
<protein>
    <submittedName>
        <fullName evidence="2">Uncharacterized protein</fullName>
    </submittedName>
</protein>
<feature type="transmembrane region" description="Helical" evidence="1">
    <location>
        <begin position="103"/>
        <end position="123"/>
    </location>
</feature>
<dbReference type="Proteomes" id="UP000634668">
    <property type="component" value="Unassembled WGS sequence"/>
</dbReference>
<accession>A0A918ISU7</accession>
<dbReference type="EMBL" id="BMWP01000005">
    <property type="protein sequence ID" value="GGW27798.1"/>
    <property type="molecule type" value="Genomic_DNA"/>
</dbReference>
<dbReference type="AlphaFoldDB" id="A0A918ISU7"/>
<reference evidence="2" key="2">
    <citation type="submission" date="2020-09" db="EMBL/GenBank/DDBJ databases">
        <authorList>
            <person name="Sun Q."/>
            <person name="Kim S."/>
        </authorList>
    </citation>
    <scope>NUCLEOTIDE SEQUENCE</scope>
    <source>
        <strain evidence="2">KCTC 12113</strain>
    </source>
</reference>
<organism evidence="2 3">
    <name type="scientific">Arenibacter certesii</name>
    <dbReference type="NCBI Taxonomy" id="228955"/>
    <lineage>
        <taxon>Bacteria</taxon>
        <taxon>Pseudomonadati</taxon>
        <taxon>Bacteroidota</taxon>
        <taxon>Flavobacteriia</taxon>
        <taxon>Flavobacteriales</taxon>
        <taxon>Flavobacteriaceae</taxon>
        <taxon>Arenibacter</taxon>
    </lineage>
</organism>
<evidence type="ECO:0000313" key="3">
    <source>
        <dbReference type="Proteomes" id="UP000634668"/>
    </source>
</evidence>
<comment type="caution">
    <text evidence="2">The sequence shown here is derived from an EMBL/GenBank/DDBJ whole genome shotgun (WGS) entry which is preliminary data.</text>
</comment>
<keyword evidence="3" id="KW-1185">Reference proteome</keyword>